<dbReference type="AlphaFoldDB" id="A0A096B2B2"/>
<keyword evidence="8" id="KW-0732">Signal</keyword>
<feature type="domain" description="Glycosyl hydrolase family 36 N-terminal" evidence="10">
    <location>
        <begin position="42"/>
        <end position="275"/>
    </location>
</feature>
<evidence type="ECO:0000313" key="12">
    <source>
        <dbReference type="Proteomes" id="UP000029556"/>
    </source>
</evidence>
<dbReference type="Gene3D" id="2.60.40.1180">
    <property type="entry name" value="Golgi alpha-mannosidase II"/>
    <property type="match status" value="1"/>
</dbReference>
<feature type="active site" description="Proton donor" evidence="6">
    <location>
        <position position="539"/>
    </location>
</feature>
<evidence type="ECO:0000259" key="10">
    <source>
        <dbReference type="Pfam" id="PF16875"/>
    </source>
</evidence>
<evidence type="ECO:0000259" key="9">
    <source>
        <dbReference type="Pfam" id="PF16874"/>
    </source>
</evidence>
<dbReference type="Pfam" id="PF16875">
    <property type="entry name" value="Glyco_hydro_36N"/>
    <property type="match status" value="1"/>
</dbReference>
<feature type="active site" description="Nucleophile" evidence="6">
    <location>
        <position position="470"/>
    </location>
</feature>
<feature type="binding site" evidence="7">
    <location>
        <position position="187"/>
    </location>
    <ligand>
        <name>substrate</name>
    </ligand>
</feature>
<name>A0A096B2B2_9BACT</name>
<dbReference type="PANTHER" id="PTHR43053">
    <property type="entry name" value="GLYCOSIDASE FAMILY 31"/>
    <property type="match status" value="1"/>
</dbReference>
<evidence type="ECO:0000313" key="11">
    <source>
        <dbReference type="EMBL" id="KGF36957.1"/>
    </source>
</evidence>
<accession>A0A096B2B2</accession>
<dbReference type="CDD" id="cd14791">
    <property type="entry name" value="GH36"/>
    <property type="match status" value="1"/>
</dbReference>
<dbReference type="SUPFAM" id="SSF51445">
    <property type="entry name" value="(Trans)glycosidases"/>
    <property type="match status" value="1"/>
</dbReference>
<feature type="binding site" evidence="7">
    <location>
        <begin position="468"/>
        <end position="472"/>
    </location>
    <ligand>
        <name>substrate</name>
    </ligand>
</feature>
<feature type="signal peptide" evidence="8">
    <location>
        <begin position="1"/>
        <end position="20"/>
    </location>
</feature>
<dbReference type="InterPro" id="IPR002252">
    <property type="entry name" value="Glyco_hydro_36"/>
</dbReference>
<dbReference type="Pfam" id="PF16874">
    <property type="entry name" value="Glyco_hydro_36C"/>
    <property type="match status" value="1"/>
</dbReference>
<evidence type="ECO:0000256" key="5">
    <source>
        <dbReference type="PIRNR" id="PIRNR005536"/>
    </source>
</evidence>
<evidence type="ECO:0000256" key="1">
    <source>
        <dbReference type="ARBA" id="ARBA00001255"/>
    </source>
</evidence>
<dbReference type="FunFam" id="3.20.20.70:FF:000118">
    <property type="entry name" value="Alpha-galactosidase"/>
    <property type="match status" value="1"/>
</dbReference>
<dbReference type="RefSeq" id="WP_036871514.1">
    <property type="nucleotide sequence ID" value="NZ_JRNN01000021.1"/>
</dbReference>
<sequence>MKRVIFLLCILLTGTSTGFAKINLSIATRNVQLVLQVKDDGRLYQTYLGEKLSDAVDLEFLNMPRAQTTSSLIKGNEAYPVLGTEDFYDAAFEIRHADGNPTSVLKYVSHETKITDGGQETIVRLRDEMYPVQVDLHYIAYPEEDVIKQFAEISHKERGQVYISRYASSMLYFEANQYFLTEFGSDWAKEMKMSEAPLLYGKKVIDTRLGSRASMFTPPFFQIGLGTPVQENQGTVLMGTIAWTGNFRFTFEVDQDNELRIISGINPDASRYLLKQGEVFRTPEFIFTLSQQGVGEGSRNFQRWALKHQIFKGKEDRMTLLNNWENTFFDFDEAKLTTLFHEAKDLGVDLFLLDDGWFGNKYPRKNDKAGLGDWQVTKDKLPNGVPFLVKNARAAGVEFGIWVEPEMVNPKSELAEKHPDWILKLPNRETYYFRNQLVLDLTNPKVQDYVFGVIDQLMQENPKLKFFKWDCNSPITNCYSPYLKANQGNLYVDFVRGLYKVLARIQHKYPDLRMMMCSGGGGRCDFEGLKYFTEFWCSDNTDPVERLFIQWGFSQFMPSKVMCAHVTNWNRKASIKFRVDVAFSCKLGFDIDLKTLKEDELAYCKQAIREFNRLKPVIFSPNLYRLVSPYDTEHCAFMRVNDAKNHALLFTYDIHPRYKEIILPIRLQGLDAQAHYRIKEIMTGPGLSSALPSHEKVYTGDYLMKVGIRALTDQDMHSSIIEITKE</sequence>
<comment type="similarity">
    <text evidence="5">Belongs to the glycosyl hydrolase.</text>
</comment>
<dbReference type="InterPro" id="IPR038417">
    <property type="entry name" value="Alpga-gal_N_sf"/>
</dbReference>
<dbReference type="Gene3D" id="3.20.20.70">
    <property type="entry name" value="Aldolase class I"/>
    <property type="match status" value="1"/>
</dbReference>
<evidence type="ECO:0000256" key="6">
    <source>
        <dbReference type="PIRSR" id="PIRSR005536-1"/>
    </source>
</evidence>
<evidence type="ECO:0000256" key="7">
    <source>
        <dbReference type="PIRSR" id="PIRSR005536-2"/>
    </source>
</evidence>
<feature type="domain" description="Glycosyl hydrolase family 36 C-terminal" evidence="9">
    <location>
        <begin position="635"/>
        <end position="722"/>
    </location>
</feature>
<organism evidence="11 12">
    <name type="scientific">Hoylesella buccalis DNF00853</name>
    <dbReference type="NCBI Taxonomy" id="1401074"/>
    <lineage>
        <taxon>Bacteria</taxon>
        <taxon>Pseudomonadati</taxon>
        <taxon>Bacteroidota</taxon>
        <taxon>Bacteroidia</taxon>
        <taxon>Bacteroidales</taxon>
        <taxon>Prevotellaceae</taxon>
        <taxon>Hoylesella</taxon>
    </lineage>
</organism>
<dbReference type="PIRSF" id="PIRSF005536">
    <property type="entry name" value="Agal"/>
    <property type="match status" value="1"/>
</dbReference>
<feature type="binding site" evidence="7">
    <location>
        <begin position="354"/>
        <end position="355"/>
    </location>
    <ligand>
        <name>substrate</name>
    </ligand>
</feature>
<feature type="chain" id="PRO_5001915805" description="Alpha-galactosidase" evidence="8">
    <location>
        <begin position="21"/>
        <end position="726"/>
    </location>
</feature>
<keyword evidence="4 5" id="KW-0326">Glycosidase</keyword>
<proteinExistence type="inferred from homology"/>
<comment type="caution">
    <text evidence="11">The sequence shown here is derived from an EMBL/GenBank/DDBJ whole genome shotgun (WGS) entry which is preliminary data.</text>
</comment>
<dbReference type="GO" id="GO:0004557">
    <property type="term" value="F:alpha-galactosidase activity"/>
    <property type="evidence" value="ECO:0007669"/>
    <property type="project" value="UniProtKB-UniRule"/>
</dbReference>
<feature type="binding site" evidence="7">
    <location>
        <position position="434"/>
    </location>
    <ligand>
        <name>substrate</name>
    </ligand>
</feature>
<dbReference type="InterPro" id="IPR013780">
    <property type="entry name" value="Glyco_hydro_b"/>
</dbReference>
<dbReference type="PRINTS" id="PR00743">
    <property type="entry name" value="GLHYDRLASE36"/>
</dbReference>
<dbReference type="Gene3D" id="2.70.98.60">
    <property type="entry name" value="alpha-galactosidase from lactobacil brevis"/>
    <property type="match status" value="1"/>
</dbReference>
<evidence type="ECO:0000256" key="3">
    <source>
        <dbReference type="ARBA" id="ARBA00022801"/>
    </source>
</evidence>
<reference evidence="11 12" key="1">
    <citation type="submission" date="2014-07" db="EMBL/GenBank/DDBJ databases">
        <authorList>
            <person name="McCorrison J."/>
            <person name="Sanka R."/>
            <person name="Torralba M."/>
            <person name="Gillis M."/>
            <person name="Haft D.H."/>
            <person name="Methe B."/>
            <person name="Sutton G."/>
            <person name="Nelson K.E."/>
        </authorList>
    </citation>
    <scope>NUCLEOTIDE SEQUENCE [LARGE SCALE GENOMIC DNA]</scope>
    <source>
        <strain evidence="11 12">DNF00853</strain>
    </source>
</reference>
<dbReference type="EC" id="3.2.1.22" evidence="2 5"/>
<dbReference type="InterPro" id="IPR031704">
    <property type="entry name" value="Glyco_hydro_36_N"/>
</dbReference>
<dbReference type="PANTHER" id="PTHR43053:SF3">
    <property type="entry name" value="ALPHA-GALACTOSIDASE C-RELATED"/>
    <property type="match status" value="1"/>
</dbReference>
<feature type="binding site" evidence="7">
    <location>
        <position position="539"/>
    </location>
    <ligand>
        <name>substrate</name>
    </ligand>
</feature>
<keyword evidence="3 5" id="KW-0378">Hydrolase</keyword>
<dbReference type="EMBL" id="JRNN01000021">
    <property type="protein sequence ID" value="KGF36957.1"/>
    <property type="molecule type" value="Genomic_DNA"/>
</dbReference>
<feature type="binding site" evidence="7">
    <location>
        <position position="517"/>
    </location>
    <ligand>
        <name>substrate</name>
    </ligand>
</feature>
<dbReference type="InterPro" id="IPR017853">
    <property type="entry name" value="GH"/>
</dbReference>
<gene>
    <name evidence="11" type="ORF">HMPREF2137_00945</name>
</gene>
<comment type="catalytic activity">
    <reaction evidence="1 5">
        <text>Hydrolysis of terminal, non-reducing alpha-D-galactose residues in alpha-D-galactosides, including galactose oligosaccharides, galactomannans and galactolipids.</text>
        <dbReference type="EC" id="3.2.1.22"/>
    </reaction>
</comment>
<evidence type="ECO:0000256" key="4">
    <source>
        <dbReference type="ARBA" id="ARBA00023295"/>
    </source>
</evidence>
<evidence type="ECO:0000256" key="8">
    <source>
        <dbReference type="SAM" id="SignalP"/>
    </source>
</evidence>
<dbReference type="InterPro" id="IPR050985">
    <property type="entry name" value="Alpha-glycosidase_related"/>
</dbReference>
<dbReference type="Pfam" id="PF02065">
    <property type="entry name" value="Melibiase"/>
    <property type="match status" value="1"/>
</dbReference>
<dbReference type="Proteomes" id="UP000029556">
    <property type="component" value="Unassembled WGS sequence"/>
</dbReference>
<dbReference type="InterPro" id="IPR031705">
    <property type="entry name" value="Glyco_hydro_36_C"/>
</dbReference>
<protein>
    <recommendedName>
        <fullName evidence="2 5">Alpha-galactosidase</fullName>
        <ecNumber evidence="2 5">3.2.1.22</ecNumber>
    </recommendedName>
</protein>
<dbReference type="InterPro" id="IPR013785">
    <property type="entry name" value="Aldolase_TIM"/>
</dbReference>
<evidence type="ECO:0000256" key="2">
    <source>
        <dbReference type="ARBA" id="ARBA00012755"/>
    </source>
</evidence>
<dbReference type="GO" id="GO:0016052">
    <property type="term" value="P:carbohydrate catabolic process"/>
    <property type="evidence" value="ECO:0007669"/>
    <property type="project" value="InterPro"/>
</dbReference>
<dbReference type="OrthoDB" id="9758822at2"/>